<dbReference type="EMBL" id="SDWY01000003">
    <property type="protein sequence ID" value="MDN6900526.1"/>
    <property type="molecule type" value="Genomic_DNA"/>
</dbReference>
<feature type="domain" description="Flavoprotein" evidence="5">
    <location>
        <begin position="7"/>
        <end position="172"/>
    </location>
</feature>
<dbReference type="GO" id="GO:0010181">
    <property type="term" value="F:FMN binding"/>
    <property type="evidence" value="ECO:0007669"/>
    <property type="project" value="UniProtKB-UniRule"/>
</dbReference>
<dbReference type="AlphaFoldDB" id="A0AAJ1RA25"/>
<dbReference type="Gene3D" id="3.40.50.10300">
    <property type="entry name" value="CoaB-like"/>
    <property type="match status" value="1"/>
</dbReference>
<reference evidence="7" key="2">
    <citation type="submission" date="2019-01" db="EMBL/GenBank/DDBJ databases">
        <title>Oenococcus sicerae UCMA17102.</title>
        <authorList>
            <person name="Cousin F.J."/>
            <person name="Le Guellec R."/>
            <person name="Cretenet M."/>
        </authorList>
    </citation>
    <scope>NUCLEOTIDE SEQUENCE</scope>
    <source>
        <strain evidence="7">UCMA17102</strain>
    </source>
</reference>
<dbReference type="EC" id="6.3.2.5" evidence="3"/>
<keyword evidence="2 3" id="KW-0456">Lyase</keyword>
<keyword evidence="3" id="KW-0460">Magnesium</keyword>
<protein>
    <recommendedName>
        <fullName evidence="3">Coenzyme A biosynthesis bifunctional protein CoaBC</fullName>
    </recommendedName>
    <alternativeName>
        <fullName evidence="3">DNA/pantothenate metabolism flavoprotein</fullName>
    </alternativeName>
    <alternativeName>
        <fullName evidence="3">Phosphopantothenoylcysteine synthetase/decarboxylase</fullName>
        <shortName evidence="3">PPCS-PPCDC</shortName>
    </alternativeName>
    <domain>
        <recommendedName>
            <fullName evidence="3">Phosphopantothenoylcysteine decarboxylase</fullName>
            <shortName evidence="3">PPC decarboxylase</shortName>
            <shortName evidence="3">PPC-DC</shortName>
            <ecNumber evidence="3">4.1.1.36</ecNumber>
        </recommendedName>
        <alternativeName>
            <fullName evidence="3">CoaC</fullName>
        </alternativeName>
    </domain>
    <domain>
        <recommendedName>
            <fullName evidence="3">Phosphopantothenate--cysteine ligase</fullName>
            <ecNumber evidence="3">6.3.2.5</ecNumber>
        </recommendedName>
        <alternativeName>
            <fullName evidence="3">CoaB</fullName>
        </alternativeName>
        <alternativeName>
            <fullName evidence="3">Phosphopantothenoylcysteine synthetase</fullName>
            <shortName evidence="3">PPC synthetase</shortName>
            <shortName evidence="3">PPC-S</shortName>
        </alternativeName>
    </domain>
</protein>
<feature type="binding site" evidence="3">
    <location>
        <begin position="306"/>
        <end position="309"/>
    </location>
    <ligand>
        <name>CTP</name>
        <dbReference type="ChEBI" id="CHEBI:37563"/>
    </ligand>
</feature>
<dbReference type="Gene3D" id="3.40.50.1950">
    <property type="entry name" value="Flavin prenyltransferase-like"/>
    <property type="match status" value="1"/>
</dbReference>
<feature type="binding site" evidence="3">
    <location>
        <position position="279"/>
    </location>
    <ligand>
        <name>CTP</name>
        <dbReference type="ChEBI" id="CHEBI:37563"/>
    </ligand>
</feature>
<organism evidence="7 10">
    <name type="scientific">Oenococcus sicerae</name>
    <dbReference type="NCBI Taxonomy" id="2203724"/>
    <lineage>
        <taxon>Bacteria</taxon>
        <taxon>Bacillati</taxon>
        <taxon>Bacillota</taxon>
        <taxon>Bacilli</taxon>
        <taxon>Lactobacillales</taxon>
        <taxon>Lactobacillaceae</taxon>
        <taxon>Oenococcus</taxon>
    </lineage>
</organism>
<evidence type="ECO:0000256" key="2">
    <source>
        <dbReference type="ARBA" id="ARBA00023239"/>
    </source>
</evidence>
<dbReference type="InterPro" id="IPR007085">
    <property type="entry name" value="DNA/pantothenate-metab_flavo_C"/>
</dbReference>
<feature type="domain" description="DNA/pantothenate metabolism flavoprotein C-terminal" evidence="6">
    <location>
        <begin position="187"/>
        <end position="396"/>
    </location>
</feature>
<dbReference type="PANTHER" id="PTHR14359:SF6">
    <property type="entry name" value="PHOSPHOPANTOTHENOYLCYSTEINE DECARBOXYLASE"/>
    <property type="match status" value="1"/>
</dbReference>
<comment type="function">
    <text evidence="4">Catalyzes two steps in the biosynthesis of coenzyme A. In the first step cysteine is conjugated to 4'-phosphopantothenate to form 4-phosphopantothenoylcysteine, in the latter compound is decarboxylated to form 4'-phosphopantotheine.</text>
</comment>
<reference evidence="8" key="3">
    <citation type="submission" date="2020-01" db="EMBL/GenBank/DDBJ databases">
        <authorList>
            <person name="Cousin F.J."/>
            <person name="Le Guellec R."/>
            <person name="Cretenet M."/>
        </authorList>
    </citation>
    <scope>NUCLEOTIDE SEQUENCE</scope>
    <source>
        <strain evidence="8">UCMA 15228</strain>
    </source>
</reference>
<dbReference type="InterPro" id="IPR036551">
    <property type="entry name" value="Flavin_trans-like"/>
</dbReference>
<comment type="caution">
    <text evidence="3">Lacks conserved residue(s) required for the propagation of feature annotation.</text>
</comment>
<evidence type="ECO:0000313" key="8">
    <source>
        <dbReference type="EMBL" id="QAS69455.1"/>
    </source>
</evidence>
<keyword evidence="3 4" id="KW-0436">Ligase</keyword>
<dbReference type="GO" id="GO:0004633">
    <property type="term" value="F:phosphopantothenoylcysteine decarboxylase activity"/>
    <property type="evidence" value="ECO:0007669"/>
    <property type="project" value="UniProtKB-UniRule"/>
</dbReference>
<dbReference type="GO" id="GO:0046872">
    <property type="term" value="F:metal ion binding"/>
    <property type="evidence" value="ECO:0007669"/>
    <property type="project" value="UniProtKB-KW"/>
</dbReference>
<evidence type="ECO:0000313" key="10">
    <source>
        <dbReference type="Proteomes" id="UP001167919"/>
    </source>
</evidence>
<dbReference type="SUPFAM" id="SSF52507">
    <property type="entry name" value="Homo-oligomeric flavin-containing Cys decarboxylases, HFCD"/>
    <property type="match status" value="1"/>
</dbReference>
<dbReference type="Proteomes" id="UP000286907">
    <property type="component" value="Chromosome"/>
</dbReference>
<keyword evidence="1 3" id="KW-0210">Decarboxylase</keyword>
<feature type="binding site" evidence="3">
    <location>
        <position position="342"/>
    </location>
    <ligand>
        <name>CTP</name>
        <dbReference type="ChEBI" id="CHEBI:37563"/>
    </ligand>
</feature>
<comment type="similarity">
    <text evidence="3 4">In the C-terminal section; belongs to the PPC synthetase family.</text>
</comment>
<feature type="region of interest" description="Phosphopantothenoylcysteine decarboxylase" evidence="3">
    <location>
        <begin position="1"/>
        <end position="191"/>
    </location>
</feature>
<feature type="binding site" evidence="3">
    <location>
        <position position="338"/>
    </location>
    <ligand>
        <name>CTP</name>
        <dbReference type="ChEBI" id="CHEBI:37563"/>
    </ligand>
</feature>
<comment type="cofactor">
    <cofactor evidence="3">
        <name>Mg(2+)</name>
        <dbReference type="ChEBI" id="CHEBI:18420"/>
    </cofactor>
</comment>
<dbReference type="EMBL" id="CP029684">
    <property type="protein sequence ID" value="QAS69455.1"/>
    <property type="molecule type" value="Genomic_DNA"/>
</dbReference>
<comment type="function">
    <text evidence="3">Catalyzes two sequential steps in the biosynthesis of coenzyme A. In the first step cysteine is conjugated to 4'-phosphopantothenate to form 4-phosphopantothenoylcysteine. In the second step the latter compound is decarboxylated to form 4'-phosphopantotheine.</text>
</comment>
<name>A0AAJ1RA25_9LACO</name>
<dbReference type="PANTHER" id="PTHR14359">
    <property type="entry name" value="HOMO-OLIGOMERIC FLAVIN CONTAINING CYS DECARBOXYLASE FAMILY"/>
    <property type="match status" value="1"/>
</dbReference>
<feature type="binding site" evidence="3">
    <location>
        <position position="289"/>
    </location>
    <ligand>
        <name>CTP</name>
        <dbReference type="ChEBI" id="CHEBI:37563"/>
    </ligand>
</feature>
<sequence length="407" mass="44226">MTLFKDKHVLVIITGSIAAYKSAILVRTLIKNQAQVRVAMTESAEKFITALTFSTLTKYPVLTDIFKETDGEVAHVAWARWADFIFVVPATANFIAKIAYGLANDTASALILASSAVKIVAPAMNDQMWHNAATRRNLKQIQADGLLVIDPVVGFLAEGYDAKGHLPDVDDILDQAQVRLLAKHGQLANKKILITAGGTREALDPLRYISNRSSGKMGYALAQAAVEAGASVTLISTVELKVPFNVQLIQVTSSDDMMAAVSDHFQTADVFISAAAVSDFRPSQQQTQKIKKTGNEGLTLNLVQNPDILATVAATKKNQFVVGFAAETQDLLNYAKDKLVKKHADMIIANDVSQKGIGFNADDNQVTIIRPHERPQTLPVQSKLETARSIVTEIAKELADQLQNDFN</sequence>
<dbReference type="Proteomes" id="UP001167919">
    <property type="component" value="Unassembled WGS sequence"/>
</dbReference>
<keyword evidence="9" id="KW-1185">Reference proteome</keyword>
<comment type="similarity">
    <text evidence="3 4">In the N-terminal section; belongs to the HFCD (homo-oligomeric flavin containing Cys decarboxylase) superfamily.</text>
</comment>
<keyword evidence="3" id="KW-0479">Metal-binding</keyword>
<evidence type="ECO:0000256" key="3">
    <source>
        <dbReference type="HAMAP-Rule" id="MF_02225"/>
    </source>
</evidence>
<evidence type="ECO:0000256" key="1">
    <source>
        <dbReference type="ARBA" id="ARBA00022793"/>
    </source>
</evidence>
<reference evidence="8 9" key="1">
    <citation type="journal article" date="2019" name="Syst. Appl. Microbiol.">
        <title>Oenococcus sicerae sp. nov., isolated from French cider.</title>
        <authorList>
            <person name="Cousin F.J."/>
            <person name="Le Guellec R."/>
            <person name="Chagnot C."/>
            <person name="Goux D."/>
            <person name="Dalmasso M."/>
            <person name="Laplace J.M."/>
            <person name="Cretenet M."/>
        </authorList>
    </citation>
    <scope>NUCLEOTIDE SEQUENCE [LARGE SCALE GENOMIC DNA]</scope>
    <source>
        <strain evidence="8 9">UCMA 15228</strain>
    </source>
</reference>
<proteinExistence type="inferred from homology"/>
<evidence type="ECO:0000313" key="9">
    <source>
        <dbReference type="Proteomes" id="UP000286907"/>
    </source>
</evidence>
<dbReference type="InterPro" id="IPR005252">
    <property type="entry name" value="CoaBC"/>
</dbReference>
<dbReference type="NCBIfam" id="TIGR00521">
    <property type="entry name" value="coaBC_dfp"/>
    <property type="match status" value="1"/>
</dbReference>
<gene>
    <name evidence="3 7" type="primary">coaBC</name>
    <name evidence="8" type="ORF">DLJ48_02410</name>
    <name evidence="7" type="ORF">EVC35_05860</name>
</gene>
<dbReference type="Pfam" id="PF04127">
    <property type="entry name" value="DFP"/>
    <property type="match status" value="1"/>
</dbReference>
<evidence type="ECO:0000313" key="7">
    <source>
        <dbReference type="EMBL" id="MDN6900526.1"/>
    </source>
</evidence>
<comment type="pathway">
    <text evidence="3 4">Cofactor biosynthesis; coenzyme A biosynthesis; CoA from (R)-pantothenate: step 2/5.</text>
</comment>
<dbReference type="GO" id="GO:0004632">
    <property type="term" value="F:phosphopantothenate--cysteine ligase activity"/>
    <property type="evidence" value="ECO:0007669"/>
    <property type="project" value="UniProtKB-UniRule"/>
</dbReference>
<evidence type="ECO:0000256" key="4">
    <source>
        <dbReference type="RuleBase" id="RU364078"/>
    </source>
</evidence>
<dbReference type="GO" id="GO:0071513">
    <property type="term" value="C:phosphopantothenoylcysteine decarboxylase complex"/>
    <property type="evidence" value="ECO:0007669"/>
    <property type="project" value="TreeGrafter"/>
</dbReference>
<feature type="region of interest" description="Phosphopantothenate--cysteine ligase" evidence="3">
    <location>
        <begin position="192"/>
        <end position="407"/>
    </location>
</feature>
<keyword evidence="3" id="KW-0511">Multifunctional enzyme</keyword>
<accession>A0AAJ1RA25</accession>
<dbReference type="SUPFAM" id="SSF102645">
    <property type="entry name" value="CoaB-like"/>
    <property type="match status" value="1"/>
</dbReference>
<keyword evidence="3 4" id="KW-0285">Flavoprotein</keyword>
<evidence type="ECO:0000259" key="6">
    <source>
        <dbReference type="Pfam" id="PF04127"/>
    </source>
</evidence>
<evidence type="ECO:0000259" key="5">
    <source>
        <dbReference type="Pfam" id="PF02441"/>
    </source>
</evidence>
<dbReference type="GO" id="GO:0015937">
    <property type="term" value="P:coenzyme A biosynthetic process"/>
    <property type="evidence" value="ECO:0007669"/>
    <property type="project" value="UniProtKB-UniRule"/>
</dbReference>
<dbReference type="HAMAP" id="MF_02225">
    <property type="entry name" value="CoaBC"/>
    <property type="match status" value="1"/>
</dbReference>
<comment type="cofactor">
    <cofactor evidence="3">
        <name>FMN</name>
        <dbReference type="ChEBI" id="CHEBI:58210"/>
    </cofactor>
    <text evidence="3">Binds 1 FMN per subunit.</text>
</comment>
<dbReference type="RefSeq" id="WP_128685580.1">
    <property type="nucleotide sequence ID" value="NZ_CP029684.2"/>
</dbReference>
<dbReference type="GO" id="GO:0015941">
    <property type="term" value="P:pantothenate catabolic process"/>
    <property type="evidence" value="ECO:0007669"/>
    <property type="project" value="InterPro"/>
</dbReference>
<dbReference type="InterPro" id="IPR035929">
    <property type="entry name" value="CoaB-like_sf"/>
</dbReference>
<dbReference type="Pfam" id="PF02441">
    <property type="entry name" value="Flavoprotein"/>
    <property type="match status" value="1"/>
</dbReference>
<dbReference type="InterPro" id="IPR003382">
    <property type="entry name" value="Flavoprotein"/>
</dbReference>
<comment type="catalytic activity">
    <reaction evidence="3 4">
        <text>N-[(R)-4-phosphopantothenoyl]-L-cysteine + H(+) = (R)-4'-phosphopantetheine + CO2</text>
        <dbReference type="Rhea" id="RHEA:16793"/>
        <dbReference type="ChEBI" id="CHEBI:15378"/>
        <dbReference type="ChEBI" id="CHEBI:16526"/>
        <dbReference type="ChEBI" id="CHEBI:59458"/>
        <dbReference type="ChEBI" id="CHEBI:61723"/>
        <dbReference type="EC" id="4.1.1.36"/>
    </reaction>
</comment>
<comment type="pathway">
    <text evidence="3 4">Cofactor biosynthesis; coenzyme A biosynthesis; CoA from (R)-pantothenate: step 3/5.</text>
</comment>
<comment type="catalytic activity">
    <reaction evidence="3 4">
        <text>(R)-4'-phosphopantothenate + L-cysteine + CTP = N-[(R)-4-phosphopantothenoyl]-L-cysteine + CMP + diphosphate + H(+)</text>
        <dbReference type="Rhea" id="RHEA:19397"/>
        <dbReference type="ChEBI" id="CHEBI:10986"/>
        <dbReference type="ChEBI" id="CHEBI:15378"/>
        <dbReference type="ChEBI" id="CHEBI:33019"/>
        <dbReference type="ChEBI" id="CHEBI:35235"/>
        <dbReference type="ChEBI" id="CHEBI:37563"/>
        <dbReference type="ChEBI" id="CHEBI:59458"/>
        <dbReference type="ChEBI" id="CHEBI:60377"/>
        <dbReference type="EC" id="6.3.2.5"/>
    </reaction>
</comment>
<feature type="binding site" evidence="3">
    <location>
        <position position="324"/>
    </location>
    <ligand>
        <name>CTP</name>
        <dbReference type="ChEBI" id="CHEBI:37563"/>
    </ligand>
</feature>
<dbReference type="EC" id="4.1.1.36" evidence="3"/>
<keyword evidence="3 4" id="KW-0288">FMN</keyword>